<feature type="domain" description="YhcG N-terminal" evidence="2">
    <location>
        <begin position="17"/>
        <end position="152"/>
    </location>
</feature>
<reference evidence="3 4" key="1">
    <citation type="submission" date="2018-01" db="EMBL/GenBank/DDBJ databases">
        <authorList>
            <person name="Clerissi C."/>
        </authorList>
    </citation>
    <scope>NUCLEOTIDE SEQUENCE [LARGE SCALE GENOMIC DNA]</scope>
    <source>
        <strain evidence="3">Cupriavidus sp. LMG 19464</strain>
    </source>
</reference>
<dbReference type="RefSeq" id="WP_116357940.1">
    <property type="nucleotide sequence ID" value="NZ_LT976854.1"/>
</dbReference>
<dbReference type="EMBL" id="OFSQ01000029">
    <property type="protein sequence ID" value="SOY57801.1"/>
    <property type="molecule type" value="Genomic_DNA"/>
</dbReference>
<name>A0A975X4D2_9BURK</name>
<dbReference type="PANTHER" id="PTHR30547">
    <property type="entry name" value="UNCHARACTERIZED PROTEIN YHCG-RELATED"/>
    <property type="match status" value="1"/>
</dbReference>
<dbReference type="Proteomes" id="UP000256780">
    <property type="component" value="Chromosome CBM2587_b"/>
</dbReference>
<evidence type="ECO:0000259" key="2">
    <source>
        <dbReference type="Pfam" id="PF17761"/>
    </source>
</evidence>
<sequence>MASLPLPPDYVDWLASLKSRIGRAQQRAASAVNHALIALYWEIGNEILERQARQGWGAKVIERLAQDLRKAFPDMSGLSRSNLMAMRSFAEAWPDGAIVQQLVGQLPWGHNQVLLQKLKSVEQREWYAWQALTHGWSRAVLLAQIETKLIDRAAQAPNNFAAQLPSLQSDLARATLKDPYVFDFLSLRADASERDLEAALVDHITRFLLELGAGFAYVGRQVHLEVGGDDFYLDLLFYHLKLRCYIVIELKTGAFRPEYAGQISFYLSAVDAQMRTDDDHPTIGLLLCQEHNRLVVEYALRGMGKPIGVAQYQFVAELPAELQESLPSVETLTQELASDIRPGESDSD</sequence>
<proteinExistence type="predicted"/>
<dbReference type="InterPro" id="IPR053148">
    <property type="entry name" value="PD-DEXK-like_domain"/>
</dbReference>
<evidence type="ECO:0000259" key="1">
    <source>
        <dbReference type="Pfam" id="PF06250"/>
    </source>
</evidence>
<dbReference type="AlphaFoldDB" id="A0A975X4D2"/>
<evidence type="ECO:0008006" key="5">
    <source>
        <dbReference type="Google" id="ProtNLM"/>
    </source>
</evidence>
<feature type="domain" description="YhcG PDDEXK nuclease" evidence="1">
    <location>
        <begin position="174"/>
        <end position="327"/>
    </location>
</feature>
<dbReference type="Pfam" id="PF17761">
    <property type="entry name" value="DUF1016_N"/>
    <property type="match status" value="1"/>
</dbReference>
<dbReference type="InterPro" id="IPR009362">
    <property type="entry name" value="YhcG_C"/>
</dbReference>
<organism evidence="3 4">
    <name type="scientific">Cupriavidus taiwanensis</name>
    <dbReference type="NCBI Taxonomy" id="164546"/>
    <lineage>
        <taxon>Bacteria</taxon>
        <taxon>Pseudomonadati</taxon>
        <taxon>Pseudomonadota</taxon>
        <taxon>Betaproteobacteria</taxon>
        <taxon>Burkholderiales</taxon>
        <taxon>Burkholderiaceae</taxon>
        <taxon>Cupriavidus</taxon>
    </lineage>
</organism>
<protein>
    <recommendedName>
        <fullName evidence="5">DUF1016 domain-containing protein</fullName>
    </recommendedName>
</protein>
<gene>
    <name evidence="3" type="ORF">CBM2587_B10172</name>
</gene>
<evidence type="ECO:0000313" key="3">
    <source>
        <dbReference type="EMBL" id="SOY57801.1"/>
    </source>
</evidence>
<accession>A0A975X4D2</accession>
<dbReference type="PANTHER" id="PTHR30547:SF0">
    <property type="entry name" value="BLR8175 PROTEIN"/>
    <property type="match status" value="1"/>
</dbReference>
<dbReference type="Gene3D" id="3.40.1350.10">
    <property type="match status" value="1"/>
</dbReference>
<dbReference type="InterPro" id="IPR011856">
    <property type="entry name" value="tRNA_endonuc-like_dom_sf"/>
</dbReference>
<dbReference type="GO" id="GO:0003676">
    <property type="term" value="F:nucleic acid binding"/>
    <property type="evidence" value="ECO:0007669"/>
    <property type="project" value="InterPro"/>
</dbReference>
<comment type="caution">
    <text evidence="3">The sequence shown here is derived from an EMBL/GenBank/DDBJ whole genome shotgun (WGS) entry which is preliminary data.</text>
</comment>
<dbReference type="OrthoDB" id="9801263at2"/>
<dbReference type="InterPro" id="IPR041527">
    <property type="entry name" value="YhcG_N"/>
</dbReference>
<evidence type="ECO:0000313" key="4">
    <source>
        <dbReference type="Proteomes" id="UP000256780"/>
    </source>
</evidence>
<dbReference type="Pfam" id="PF06250">
    <property type="entry name" value="YhcG_C"/>
    <property type="match status" value="1"/>
</dbReference>